<keyword evidence="1" id="KW-1133">Transmembrane helix</keyword>
<keyword evidence="1" id="KW-0472">Membrane</keyword>
<feature type="transmembrane region" description="Helical" evidence="1">
    <location>
        <begin position="21"/>
        <end position="45"/>
    </location>
</feature>
<dbReference type="AlphaFoldDB" id="A0A0F9VIA1"/>
<feature type="transmembrane region" description="Helical" evidence="1">
    <location>
        <begin position="319"/>
        <end position="342"/>
    </location>
</feature>
<feature type="transmembrane region" description="Helical" evidence="1">
    <location>
        <begin position="200"/>
        <end position="220"/>
    </location>
</feature>
<feature type="transmembrane region" description="Helical" evidence="1">
    <location>
        <begin position="61"/>
        <end position="81"/>
    </location>
</feature>
<keyword evidence="1" id="KW-0812">Transmembrane</keyword>
<proteinExistence type="predicted"/>
<gene>
    <name evidence="2" type="ORF">LCGC14_0091870</name>
</gene>
<feature type="transmembrane region" description="Helical" evidence="1">
    <location>
        <begin position="286"/>
        <end position="307"/>
    </location>
</feature>
<name>A0A0F9VIA1_9ZZZZ</name>
<evidence type="ECO:0000313" key="2">
    <source>
        <dbReference type="EMBL" id="KKO03760.1"/>
    </source>
</evidence>
<feature type="transmembrane region" description="Helical" evidence="1">
    <location>
        <begin position="93"/>
        <end position="111"/>
    </location>
</feature>
<feature type="transmembrane region" description="Helical" evidence="1">
    <location>
        <begin position="161"/>
        <end position="180"/>
    </location>
</feature>
<organism evidence="2">
    <name type="scientific">marine sediment metagenome</name>
    <dbReference type="NCBI Taxonomy" id="412755"/>
    <lineage>
        <taxon>unclassified sequences</taxon>
        <taxon>metagenomes</taxon>
        <taxon>ecological metagenomes</taxon>
    </lineage>
</organism>
<sequence length="345" mass="37598">MDITDTQPQLASELDKREPASLAWIIARSLAVQLLVFGCCFLLIASSSPYDSQLRWLETPAAVLLGMGALALASVELAIATQPTYRKAALVKLIWVVALGLAIGAIERLYLELANANTLTDAAGTASTTVQLQFLVTPIISFVITFVMLRHALCRTSLWTLPLMVVAWALVYSWVFSVAIRLSVGEWPTAIVGILIRPFYAFYASPLDTLGFSLIAVLPLRHWGRQLVAWQQPDRRSVVKRFTALISDFAHGQLSYAQFFWYGSCVLGPILGLLVSGLLASFHNPAVALLAVLAILAFWICLLLRLLGAADRHQVALVWRFLAITLVSGCLVGSGVSAFMQISAL</sequence>
<protein>
    <submittedName>
        <fullName evidence="2">Uncharacterized protein</fullName>
    </submittedName>
</protein>
<feature type="transmembrane region" description="Helical" evidence="1">
    <location>
        <begin position="131"/>
        <end position="149"/>
    </location>
</feature>
<accession>A0A0F9VIA1</accession>
<feature type="transmembrane region" description="Helical" evidence="1">
    <location>
        <begin position="259"/>
        <end position="280"/>
    </location>
</feature>
<dbReference type="EMBL" id="LAZR01000025">
    <property type="protein sequence ID" value="KKO03760.1"/>
    <property type="molecule type" value="Genomic_DNA"/>
</dbReference>
<evidence type="ECO:0000256" key="1">
    <source>
        <dbReference type="SAM" id="Phobius"/>
    </source>
</evidence>
<comment type="caution">
    <text evidence="2">The sequence shown here is derived from an EMBL/GenBank/DDBJ whole genome shotgun (WGS) entry which is preliminary data.</text>
</comment>
<reference evidence="2" key="1">
    <citation type="journal article" date="2015" name="Nature">
        <title>Complex archaea that bridge the gap between prokaryotes and eukaryotes.</title>
        <authorList>
            <person name="Spang A."/>
            <person name="Saw J.H."/>
            <person name="Jorgensen S.L."/>
            <person name="Zaremba-Niedzwiedzka K."/>
            <person name="Martijn J."/>
            <person name="Lind A.E."/>
            <person name="van Eijk R."/>
            <person name="Schleper C."/>
            <person name="Guy L."/>
            <person name="Ettema T.J."/>
        </authorList>
    </citation>
    <scope>NUCLEOTIDE SEQUENCE</scope>
</reference>